<comment type="cofactor">
    <cofactor evidence="1">
        <name>[4Fe-4S] cluster</name>
        <dbReference type="ChEBI" id="CHEBI:49883"/>
    </cofactor>
</comment>
<dbReference type="InterPro" id="IPR017896">
    <property type="entry name" value="4Fe4S_Fe-S-bd"/>
</dbReference>
<evidence type="ECO:0000259" key="12">
    <source>
        <dbReference type="PROSITE" id="PS51379"/>
    </source>
</evidence>
<dbReference type="Gene3D" id="3.10.20.740">
    <property type="match status" value="1"/>
</dbReference>
<dbReference type="GO" id="GO:0050583">
    <property type="term" value="F:hydrogen dehydrogenase (NADP+) activity"/>
    <property type="evidence" value="ECO:0007669"/>
    <property type="project" value="UniProtKB-EC"/>
</dbReference>
<dbReference type="SUPFAM" id="SSF54292">
    <property type="entry name" value="2Fe-2S ferredoxin-like"/>
    <property type="match status" value="1"/>
</dbReference>
<evidence type="ECO:0000256" key="1">
    <source>
        <dbReference type="ARBA" id="ARBA00001966"/>
    </source>
</evidence>
<keyword evidence="4" id="KW-0004">4Fe-4S</keyword>
<evidence type="ECO:0000313" key="14">
    <source>
        <dbReference type="EMBL" id="WPL17582.1"/>
    </source>
</evidence>
<evidence type="ECO:0000256" key="7">
    <source>
        <dbReference type="ARBA" id="ARBA00023014"/>
    </source>
</evidence>
<keyword evidence="15" id="KW-1185">Reference proteome</keyword>
<dbReference type="InterPro" id="IPR050157">
    <property type="entry name" value="PSI_iron-sulfur_center"/>
</dbReference>
<feature type="domain" description="2Fe-2S ferredoxin-type" evidence="11">
    <location>
        <begin position="11"/>
        <end position="89"/>
    </location>
</feature>
<dbReference type="PROSITE" id="PS00641">
    <property type="entry name" value="COMPLEX1_75K_1"/>
    <property type="match status" value="1"/>
</dbReference>
<evidence type="ECO:0000256" key="4">
    <source>
        <dbReference type="ARBA" id="ARBA00022485"/>
    </source>
</evidence>
<sequence length="243" mass="27207">MPLPTPQSSVRVVTMKVNGLDLSAREDETIIEVCRENQIPIPSLCYLDGLSILGGCRLCLVELEGQNRLFAACSTRVAEGMRVVTNSERLRHYRRTIVELLFAERNHVCSVCVSNGHCELQNLAQGCGVNHVRMPYRYPHYEVDSSHEMFRVDHNRCVLCTRCVRVCDEIEGAHTWDVMGRGSDCQVITDLARPWGDSNTCTSCGKCVQVCPTGALVKQGTSAGEMVKDQSFLPILARRRHLR</sequence>
<dbReference type="CDD" id="cd00207">
    <property type="entry name" value="fer2"/>
    <property type="match status" value="1"/>
</dbReference>
<dbReference type="PROSITE" id="PS51379">
    <property type="entry name" value="4FE4S_FER_2"/>
    <property type="match status" value="2"/>
</dbReference>
<dbReference type="Pfam" id="PF10588">
    <property type="entry name" value="NADH-G_4Fe-4S_3"/>
    <property type="match status" value="1"/>
</dbReference>
<dbReference type="PANTHER" id="PTHR24960">
    <property type="entry name" value="PHOTOSYSTEM I IRON-SULFUR CENTER-RELATED"/>
    <property type="match status" value="1"/>
</dbReference>
<dbReference type="Pfam" id="PF22117">
    <property type="entry name" value="Fer4_Nqo3"/>
    <property type="match status" value="1"/>
</dbReference>
<organism evidence="14 15">
    <name type="scientific">Thiorhodovibrio winogradskyi</name>
    <dbReference type="NCBI Taxonomy" id="77007"/>
    <lineage>
        <taxon>Bacteria</taxon>
        <taxon>Pseudomonadati</taxon>
        <taxon>Pseudomonadota</taxon>
        <taxon>Gammaproteobacteria</taxon>
        <taxon>Chromatiales</taxon>
        <taxon>Chromatiaceae</taxon>
        <taxon>Thiorhodovibrio</taxon>
    </lineage>
</organism>
<dbReference type="NCBIfam" id="NF005745">
    <property type="entry name" value="PRK07569.1"/>
    <property type="match status" value="1"/>
</dbReference>
<evidence type="ECO:0000259" key="11">
    <source>
        <dbReference type="PROSITE" id="PS51085"/>
    </source>
</evidence>
<dbReference type="InterPro" id="IPR001041">
    <property type="entry name" value="2Fe-2S_ferredoxin-type"/>
</dbReference>
<dbReference type="SUPFAM" id="SSF54862">
    <property type="entry name" value="4Fe-4S ferredoxins"/>
    <property type="match status" value="1"/>
</dbReference>
<feature type="domain" description="4Fe-4S ferredoxin-type" evidence="12">
    <location>
        <begin position="192"/>
        <end position="221"/>
    </location>
</feature>
<evidence type="ECO:0000256" key="8">
    <source>
        <dbReference type="ARBA" id="ARBA00026021"/>
    </source>
</evidence>
<evidence type="ECO:0000256" key="3">
    <source>
        <dbReference type="ARBA" id="ARBA00019902"/>
    </source>
</evidence>
<dbReference type="InterPro" id="IPR054351">
    <property type="entry name" value="NADH_UbQ_OxRdtase_ferredoxin"/>
</dbReference>
<evidence type="ECO:0000256" key="9">
    <source>
        <dbReference type="ARBA" id="ARBA00031577"/>
    </source>
</evidence>
<dbReference type="InterPro" id="IPR016214">
    <property type="entry name" value="NAD-red_Hydgase_HoxS_gsu"/>
</dbReference>
<dbReference type="InterPro" id="IPR036010">
    <property type="entry name" value="2Fe-2S_ferredoxin-like_sf"/>
</dbReference>
<dbReference type="Gene3D" id="3.30.70.20">
    <property type="match status" value="1"/>
</dbReference>
<dbReference type="PROSITE" id="PS51085">
    <property type="entry name" value="2FE2S_FER_2"/>
    <property type="match status" value="1"/>
</dbReference>
<dbReference type="Pfam" id="PF13510">
    <property type="entry name" value="Fer2_4"/>
    <property type="match status" value="1"/>
</dbReference>
<keyword evidence="7" id="KW-0411">Iron-sulfur</keyword>
<dbReference type="InterPro" id="IPR017900">
    <property type="entry name" value="4Fe4S_Fe_S_CS"/>
</dbReference>
<evidence type="ECO:0000259" key="13">
    <source>
        <dbReference type="PROSITE" id="PS51839"/>
    </source>
</evidence>
<dbReference type="Proteomes" id="UP001432180">
    <property type="component" value="Chromosome"/>
</dbReference>
<feature type="domain" description="4Fe-4S His(Cys)3-ligated-type" evidence="13">
    <location>
        <begin position="89"/>
        <end position="128"/>
    </location>
</feature>
<accession>A0ABZ0S9I2</accession>
<feature type="domain" description="4Fe-4S ferredoxin-type" evidence="12">
    <location>
        <begin position="148"/>
        <end position="179"/>
    </location>
</feature>
<evidence type="ECO:0000313" key="15">
    <source>
        <dbReference type="Proteomes" id="UP001432180"/>
    </source>
</evidence>
<reference evidence="14 15" key="1">
    <citation type="journal article" date="2023" name="Microorganisms">
        <title>Thiorhodovibrio frisius and Trv. litoralis spp. nov., Two Novel Members from a Clade of Fastidious Purple Sulfur Bacteria That Exhibit Unique Red-Shifted Light-Harvesting Capabilities.</title>
        <authorList>
            <person name="Methner A."/>
            <person name="Kuzyk S.B."/>
            <person name="Petersen J."/>
            <person name="Bauer S."/>
            <person name="Brinkmann H."/>
            <person name="Sichau K."/>
            <person name="Wanner G."/>
            <person name="Wolf J."/>
            <person name="Neumann-Schaal M."/>
            <person name="Henke P."/>
            <person name="Tank M."/>
            <person name="Sproer C."/>
            <person name="Bunk B."/>
            <person name="Overmann J."/>
        </authorList>
    </citation>
    <scope>NUCLEOTIDE SEQUENCE [LARGE SCALE GENOMIC DNA]</scope>
    <source>
        <strain evidence="14 15">DSM 6702</strain>
    </source>
</reference>
<protein>
    <recommendedName>
        <fullName evidence="3">NADH-quinone oxidoreductase subunit G</fullName>
    </recommendedName>
    <alternativeName>
        <fullName evidence="9">NADH dehydrogenase I subunit G</fullName>
    </alternativeName>
    <alternativeName>
        <fullName evidence="10">NDH-1 subunit G</fullName>
    </alternativeName>
</protein>
<dbReference type="SMART" id="SM00929">
    <property type="entry name" value="NADH-G_4Fe-4S_3"/>
    <property type="match status" value="1"/>
</dbReference>
<evidence type="ECO:0000256" key="5">
    <source>
        <dbReference type="ARBA" id="ARBA00022723"/>
    </source>
</evidence>
<proteinExistence type="inferred from homology"/>
<comment type="subunit">
    <text evidence="8">Composed of 13 different subunits. Subunits NuoCD, E, F, and G constitute the peripheral sector of the complex.</text>
</comment>
<name>A0ABZ0S9I2_9GAMM</name>
<dbReference type="EMBL" id="CP121472">
    <property type="protein sequence ID" value="WPL17582.1"/>
    <property type="molecule type" value="Genomic_DNA"/>
</dbReference>
<gene>
    <name evidence="14" type="primary">hndD</name>
    <name evidence="14" type="ORF">Thiowin_02607</name>
</gene>
<keyword evidence="5" id="KW-0479">Metal-binding</keyword>
<dbReference type="PROSITE" id="PS51839">
    <property type="entry name" value="4FE4S_HC3"/>
    <property type="match status" value="1"/>
</dbReference>
<evidence type="ECO:0000256" key="10">
    <source>
        <dbReference type="ARBA" id="ARBA00032783"/>
    </source>
</evidence>
<evidence type="ECO:0000256" key="2">
    <source>
        <dbReference type="ARBA" id="ARBA00005404"/>
    </source>
</evidence>
<dbReference type="InterPro" id="IPR019574">
    <property type="entry name" value="NADH_UbQ_OxRdtase_Gsu_4Fe4S-bd"/>
</dbReference>
<dbReference type="RefSeq" id="WP_328983392.1">
    <property type="nucleotide sequence ID" value="NZ_CP121472.1"/>
</dbReference>
<comment type="similarity">
    <text evidence="2">Belongs to the complex I 75 kDa subunit family.</text>
</comment>
<evidence type="ECO:0000256" key="6">
    <source>
        <dbReference type="ARBA" id="ARBA00023004"/>
    </source>
</evidence>
<keyword evidence="14" id="KW-0560">Oxidoreductase</keyword>
<dbReference type="PROSITE" id="PS00198">
    <property type="entry name" value="4FE4S_FER_1"/>
    <property type="match status" value="1"/>
</dbReference>
<keyword evidence="6" id="KW-0408">Iron</keyword>
<dbReference type="PIRSF" id="PIRSF000309">
    <property type="entry name" value="NAD_red_hyd_HoxU"/>
    <property type="match status" value="1"/>
</dbReference>
<dbReference type="PANTHER" id="PTHR24960:SF84">
    <property type="entry name" value="HYDROGENASE SUBUNIT"/>
    <property type="match status" value="1"/>
</dbReference>
<dbReference type="InterPro" id="IPR000283">
    <property type="entry name" value="NADH_UbQ_OxRdtase_75kDa_su_CS"/>
</dbReference>